<gene>
    <name evidence="3" type="ORF">U0042_13595</name>
</gene>
<keyword evidence="4" id="KW-1185">Reference proteome</keyword>
<dbReference type="InterPro" id="IPR050356">
    <property type="entry name" value="SulA_CellDiv_inhibitor"/>
</dbReference>
<proteinExistence type="predicted"/>
<accession>A0ABZ0WTQ8</accession>
<evidence type="ECO:0000256" key="2">
    <source>
        <dbReference type="SAM" id="MobiDB-lite"/>
    </source>
</evidence>
<dbReference type="InterPro" id="IPR043502">
    <property type="entry name" value="DNA/RNA_pol_sf"/>
</dbReference>
<dbReference type="EMBL" id="CP139965">
    <property type="protein sequence ID" value="WQD80628.1"/>
    <property type="molecule type" value="Genomic_DNA"/>
</dbReference>
<dbReference type="PANTHER" id="PTHR35369:SF2">
    <property type="entry name" value="BLR3025 PROTEIN"/>
    <property type="match status" value="1"/>
</dbReference>
<sequence length="583" mass="63660">MLWIAVTLPLLPLEAVKPPLALPRQPEYPDAPRNRHEAGALLAESGAASHAAIAGIVRDAETVGAAAAVSARPPSPNAPSAQSGTDAANVRCHALADHVRILIPDLDAHRLGVRAGNTRSHALALAPQIAMLTPDPAREKAALEALALALLAFTPNVAFAEGHTLLLEVGAGLRLFGGLRVLFSRVASTVETLGHTARFACAPTAWGAWLLAAARAERAGRRWRVVKQATLARTLDTLPVSLLPFAAEHGDVFEQIGCTTLADLRRLPRAGIVRRFGDDVLTLLAQAFGEHPDPREYFQAPASFHAQLELQARVDSAEALLFAARRLVVQLAGWLGAHHAALRKFELRLEHELASRHAPRTSVLRLGWAVPSRDADHLIWLLREKLNQTALAAPVIGLKLVADEVSEYAAPSGTLFPMPEASDESMARLMERLGARLGAQNVLQLSTHEDHRPERAMQAAAYREPAAGRRKPSRAKKPAAQEAGAAQQPPLQAVLDLPESPLPSQPRPVWMLERPLRLVVRDERPVYRRPLKTLTRTERIEAGWWDGEGVERDYYVAGDDQGRMFWVYRERLSGQWFLQGLFG</sequence>
<feature type="compositionally biased region" description="Basic residues" evidence="2">
    <location>
        <begin position="468"/>
        <end position="477"/>
    </location>
</feature>
<dbReference type="RefSeq" id="WP_232833304.1">
    <property type="nucleotide sequence ID" value="NZ_CP139965.1"/>
</dbReference>
<feature type="compositionally biased region" description="Low complexity" evidence="2">
    <location>
        <begin position="478"/>
        <end position="490"/>
    </location>
</feature>
<protein>
    <submittedName>
        <fullName evidence="3">DNA polymerase Y family protein</fullName>
    </submittedName>
</protein>
<dbReference type="CDD" id="cd03468">
    <property type="entry name" value="PolY_like"/>
    <property type="match status" value="1"/>
</dbReference>
<keyword evidence="1" id="KW-0227">DNA damage</keyword>
<organism evidence="3 4">
    <name type="scientific">Paraburkholderia kururiensis</name>
    <dbReference type="NCBI Taxonomy" id="984307"/>
    <lineage>
        <taxon>Bacteria</taxon>
        <taxon>Pseudomonadati</taxon>
        <taxon>Pseudomonadota</taxon>
        <taxon>Betaproteobacteria</taxon>
        <taxon>Burkholderiales</taxon>
        <taxon>Burkholderiaceae</taxon>
        <taxon>Paraburkholderia</taxon>
    </lineage>
</organism>
<dbReference type="Proteomes" id="UP001325479">
    <property type="component" value="Chromosome"/>
</dbReference>
<evidence type="ECO:0000313" key="3">
    <source>
        <dbReference type="EMBL" id="WQD80628.1"/>
    </source>
</evidence>
<dbReference type="PANTHER" id="PTHR35369">
    <property type="entry name" value="BLR3025 PROTEIN-RELATED"/>
    <property type="match status" value="1"/>
</dbReference>
<name>A0ABZ0WTQ8_9BURK</name>
<dbReference type="SUPFAM" id="SSF56672">
    <property type="entry name" value="DNA/RNA polymerases"/>
    <property type="match status" value="1"/>
</dbReference>
<evidence type="ECO:0000313" key="4">
    <source>
        <dbReference type="Proteomes" id="UP001325479"/>
    </source>
</evidence>
<evidence type="ECO:0000256" key="1">
    <source>
        <dbReference type="ARBA" id="ARBA00022763"/>
    </source>
</evidence>
<feature type="region of interest" description="Disordered" evidence="2">
    <location>
        <begin position="460"/>
        <end position="490"/>
    </location>
</feature>
<reference evidence="3 4" key="1">
    <citation type="submission" date="2023-12" db="EMBL/GenBank/DDBJ databases">
        <title>Genome sequencing and assembly of bacterial species from a model synthetic community.</title>
        <authorList>
            <person name="Hogle S.L."/>
        </authorList>
    </citation>
    <scope>NUCLEOTIDE SEQUENCE [LARGE SCALE GENOMIC DNA]</scope>
    <source>
        <strain evidence="3 4">HAMBI 2494</strain>
    </source>
</reference>